<proteinExistence type="predicted"/>
<organism evidence="1 2">
    <name type="scientific">Bacteroides fragilis (strain 638R)</name>
    <dbReference type="NCBI Taxonomy" id="862962"/>
    <lineage>
        <taxon>Bacteria</taxon>
        <taxon>Pseudomonadati</taxon>
        <taxon>Bacteroidota</taxon>
        <taxon>Bacteroidia</taxon>
        <taxon>Bacteroidales</taxon>
        <taxon>Bacteroidaceae</taxon>
        <taxon>Bacteroides</taxon>
    </lineage>
</organism>
<evidence type="ECO:0000313" key="2">
    <source>
        <dbReference type="Proteomes" id="UP000008560"/>
    </source>
</evidence>
<dbReference type="HOGENOM" id="CLU_2420946_0_0_10"/>
<name>E1WS48_BACF6</name>
<sequence>MFIIYLCAGLHVGGLEFHSHKKLSNSVLRILKHVGIHVGDSEAPNDGNRGSGRVRTRLGFTPAERALPCSGHCDFLRRNAALCITFLHRCLSMLNFVIPFGKERYT</sequence>
<evidence type="ECO:0000313" key="1">
    <source>
        <dbReference type="EMBL" id="CBW23378.1"/>
    </source>
</evidence>
<gene>
    <name evidence="1" type="ordered locus">BF638R_2889</name>
</gene>
<dbReference type="KEGG" id="bfg:BF638R_2889"/>
<dbReference type="Proteomes" id="UP000008560">
    <property type="component" value="Chromosome"/>
</dbReference>
<dbReference type="EMBL" id="FQ312004">
    <property type="protein sequence ID" value="CBW23378.1"/>
    <property type="molecule type" value="Genomic_DNA"/>
</dbReference>
<accession>E1WS48</accession>
<reference evidence="1 2" key="1">
    <citation type="journal article" date="2010" name="Microbiology">
        <title>Twenty-eight divergent polysaccharide loci specifying within- and amongst-strain capsule diversity in three strains of Bacteroides fragilis.</title>
        <authorList>
            <person name="Patrick S."/>
            <person name="Blakely G.W."/>
            <person name="Houston S."/>
            <person name="Moore J."/>
            <person name="Abratt V.R."/>
            <person name="Bertalan M."/>
            <person name="Cerdeno-Tarraga A.M."/>
            <person name="Quail M.A."/>
            <person name="Corton N."/>
            <person name="Corton C."/>
            <person name="Bignell A."/>
            <person name="Barron A."/>
            <person name="Clark L."/>
            <person name="Bentley S.D."/>
            <person name="Parkhill J."/>
        </authorList>
    </citation>
    <scope>NUCLEOTIDE SEQUENCE [LARGE SCALE GENOMIC DNA]</scope>
    <source>
        <strain evidence="1 2">638R</strain>
    </source>
</reference>
<protein>
    <submittedName>
        <fullName evidence="1">Uncharacterized protein</fullName>
    </submittedName>
</protein>
<dbReference type="AlphaFoldDB" id="E1WS48"/>